<protein>
    <submittedName>
        <fullName evidence="4">Response regulator</fullName>
    </submittedName>
</protein>
<feature type="domain" description="Response regulatory" evidence="3">
    <location>
        <begin position="12"/>
        <end position="125"/>
    </location>
</feature>
<dbReference type="PANTHER" id="PTHR44591">
    <property type="entry name" value="STRESS RESPONSE REGULATOR PROTEIN 1"/>
    <property type="match status" value="1"/>
</dbReference>
<dbReference type="InterPro" id="IPR011006">
    <property type="entry name" value="CheY-like_superfamily"/>
</dbReference>
<organism evidence="4 5">
    <name type="scientific">Aliikangiella marina</name>
    <dbReference type="NCBI Taxonomy" id="1712262"/>
    <lineage>
        <taxon>Bacteria</taxon>
        <taxon>Pseudomonadati</taxon>
        <taxon>Pseudomonadota</taxon>
        <taxon>Gammaproteobacteria</taxon>
        <taxon>Oceanospirillales</taxon>
        <taxon>Pleioneaceae</taxon>
        <taxon>Aliikangiella</taxon>
    </lineage>
</organism>
<accession>A0A545T6U7</accession>
<dbReference type="AlphaFoldDB" id="A0A545T6U7"/>
<dbReference type="PROSITE" id="PS50110">
    <property type="entry name" value="RESPONSE_REGULATORY"/>
    <property type="match status" value="1"/>
</dbReference>
<dbReference type="OrthoDB" id="7569831at2"/>
<feature type="modified residue" description="4-aspartylphosphate" evidence="2">
    <location>
        <position position="63"/>
    </location>
</feature>
<sequence length="125" mass="13910">MVRLGRVHMSKKVLIVDDSMVSRMMIKEIIMSQHPSWECIQAASAEKAIDACHHSQFDYITLDLSMPGRNGLDAAPEMIENQNNAKIALLTANIQSAIKEKADQLGLVFITKPINVDEVLDFVDS</sequence>
<keyword evidence="5" id="KW-1185">Reference proteome</keyword>
<evidence type="ECO:0000259" key="3">
    <source>
        <dbReference type="PROSITE" id="PS50110"/>
    </source>
</evidence>
<reference evidence="4 5" key="1">
    <citation type="submission" date="2019-06" db="EMBL/GenBank/DDBJ databases">
        <title>Draft genome of Aliikangiella marina GYP-15.</title>
        <authorList>
            <person name="Wang G."/>
        </authorList>
    </citation>
    <scope>NUCLEOTIDE SEQUENCE [LARGE SCALE GENOMIC DNA]</scope>
    <source>
        <strain evidence="4 5">GYP-15</strain>
    </source>
</reference>
<dbReference type="EMBL" id="VIKR01000004">
    <property type="protein sequence ID" value="TQV72908.1"/>
    <property type="molecule type" value="Genomic_DNA"/>
</dbReference>
<gene>
    <name evidence="4" type="ORF">FLL45_15700</name>
</gene>
<dbReference type="Proteomes" id="UP000317839">
    <property type="component" value="Unassembled WGS sequence"/>
</dbReference>
<keyword evidence="1 2" id="KW-0597">Phosphoprotein</keyword>
<dbReference type="GO" id="GO:0000160">
    <property type="term" value="P:phosphorelay signal transduction system"/>
    <property type="evidence" value="ECO:0007669"/>
    <property type="project" value="InterPro"/>
</dbReference>
<dbReference type="Pfam" id="PF00072">
    <property type="entry name" value="Response_reg"/>
    <property type="match status" value="1"/>
</dbReference>
<evidence type="ECO:0000256" key="2">
    <source>
        <dbReference type="PROSITE-ProRule" id="PRU00169"/>
    </source>
</evidence>
<proteinExistence type="predicted"/>
<dbReference type="InterPro" id="IPR001789">
    <property type="entry name" value="Sig_transdc_resp-reg_receiver"/>
</dbReference>
<dbReference type="PANTHER" id="PTHR44591:SF3">
    <property type="entry name" value="RESPONSE REGULATORY DOMAIN-CONTAINING PROTEIN"/>
    <property type="match status" value="1"/>
</dbReference>
<dbReference type="InterPro" id="IPR050595">
    <property type="entry name" value="Bact_response_regulator"/>
</dbReference>
<evidence type="ECO:0000313" key="4">
    <source>
        <dbReference type="EMBL" id="TQV72908.1"/>
    </source>
</evidence>
<name>A0A545T6U7_9GAMM</name>
<dbReference type="SUPFAM" id="SSF52172">
    <property type="entry name" value="CheY-like"/>
    <property type="match status" value="1"/>
</dbReference>
<evidence type="ECO:0000313" key="5">
    <source>
        <dbReference type="Proteomes" id="UP000317839"/>
    </source>
</evidence>
<comment type="caution">
    <text evidence="4">The sequence shown here is derived from an EMBL/GenBank/DDBJ whole genome shotgun (WGS) entry which is preliminary data.</text>
</comment>
<dbReference type="Gene3D" id="3.40.50.2300">
    <property type="match status" value="1"/>
</dbReference>
<dbReference type="SMART" id="SM00448">
    <property type="entry name" value="REC"/>
    <property type="match status" value="1"/>
</dbReference>
<evidence type="ECO:0000256" key="1">
    <source>
        <dbReference type="ARBA" id="ARBA00022553"/>
    </source>
</evidence>